<dbReference type="PANTHER" id="PTHR41983">
    <property type="entry name" value="SHORT-CHAIN FATTY ACID TRANSPORTER-RELATED"/>
    <property type="match status" value="1"/>
</dbReference>
<protein>
    <submittedName>
        <fullName evidence="2">Short-chain fatty acids transporter</fullName>
    </submittedName>
</protein>
<keyword evidence="1" id="KW-1133">Transmembrane helix</keyword>
<accession>A0A1W2C962</accession>
<evidence type="ECO:0000256" key="1">
    <source>
        <dbReference type="SAM" id="Phobius"/>
    </source>
</evidence>
<reference evidence="2 3" key="1">
    <citation type="submission" date="2017-04" db="EMBL/GenBank/DDBJ databases">
        <authorList>
            <person name="Afonso C.L."/>
            <person name="Miller P.J."/>
            <person name="Scott M.A."/>
            <person name="Spackman E."/>
            <person name="Goraichik I."/>
            <person name="Dimitrov K.M."/>
            <person name="Suarez D.L."/>
            <person name="Swayne D.E."/>
        </authorList>
    </citation>
    <scope>NUCLEOTIDE SEQUENCE [LARGE SCALE GENOMIC DNA]</scope>
    <source>
        <strain evidence="2 3">DSM 12816</strain>
    </source>
</reference>
<name>A0A1W2C962_9FIRM</name>
<feature type="transmembrane region" description="Helical" evidence="1">
    <location>
        <begin position="451"/>
        <end position="472"/>
    </location>
</feature>
<evidence type="ECO:0000313" key="2">
    <source>
        <dbReference type="EMBL" id="SMC81785.1"/>
    </source>
</evidence>
<dbReference type="InterPro" id="IPR006160">
    <property type="entry name" value="SCFA_transpt_AtoE"/>
</dbReference>
<feature type="transmembrane region" description="Helical" evidence="1">
    <location>
        <begin position="339"/>
        <end position="362"/>
    </location>
</feature>
<feature type="transmembrane region" description="Helical" evidence="1">
    <location>
        <begin position="111"/>
        <end position="129"/>
    </location>
</feature>
<keyword evidence="1" id="KW-0812">Transmembrane</keyword>
<dbReference type="PANTHER" id="PTHR41983:SF2">
    <property type="entry name" value="SHORT-CHAIN FATTY ACID TRANSPORTER-RELATED"/>
    <property type="match status" value="1"/>
</dbReference>
<dbReference type="RefSeq" id="WP_084235305.1">
    <property type="nucleotide sequence ID" value="NZ_FWXW01000008.1"/>
</dbReference>
<gene>
    <name evidence="2" type="ORF">SAMN02745168_2628</name>
</gene>
<feature type="transmembrane region" description="Helical" evidence="1">
    <location>
        <begin position="275"/>
        <end position="293"/>
    </location>
</feature>
<feature type="transmembrane region" description="Helical" evidence="1">
    <location>
        <begin position="299"/>
        <end position="318"/>
    </location>
</feature>
<dbReference type="EMBL" id="FWXW01000008">
    <property type="protein sequence ID" value="SMC81785.1"/>
    <property type="molecule type" value="Genomic_DNA"/>
</dbReference>
<feature type="transmembrane region" description="Helical" evidence="1">
    <location>
        <begin position="68"/>
        <end position="90"/>
    </location>
</feature>
<dbReference type="Pfam" id="PF02667">
    <property type="entry name" value="SCFA_trans"/>
    <property type="match status" value="1"/>
</dbReference>
<dbReference type="AlphaFoldDB" id="A0A1W2C962"/>
<keyword evidence="1" id="KW-0472">Membrane</keyword>
<dbReference type="GO" id="GO:0005886">
    <property type="term" value="C:plasma membrane"/>
    <property type="evidence" value="ECO:0007669"/>
    <property type="project" value="TreeGrafter"/>
</dbReference>
<dbReference type="Proteomes" id="UP000192790">
    <property type="component" value="Unassembled WGS sequence"/>
</dbReference>
<organism evidence="2 3">
    <name type="scientific">Papillibacter cinnamivorans DSM 12816</name>
    <dbReference type="NCBI Taxonomy" id="1122930"/>
    <lineage>
        <taxon>Bacteria</taxon>
        <taxon>Bacillati</taxon>
        <taxon>Bacillota</taxon>
        <taxon>Clostridia</taxon>
        <taxon>Eubacteriales</taxon>
        <taxon>Oscillospiraceae</taxon>
        <taxon>Papillibacter</taxon>
    </lineage>
</organism>
<sequence length="474" mass="51593">MSNQIDTKPDLKKSKMDSYIEWFFKWFPESFFITLALTIIVALAAMIFTKTPLLTFDGSASVVSAWNGGFWSLLAFIMQMTILLVTGGVVASSPPIKKLLIRLASLPNNRVTCFIMVAAIAGFCGYIHWGVGMMLGIVFGREIAAAAKKKGIKIHAPVLWTVAFCTMPWGSAGISGAASIYSATPGYLKGLVAEEIKPLVPDALPLTDTVAAPPFILLLIIGAVIYVLVPILMHPKTDDRIREIDDDFLYGVEASAITPVIPRNLPSERMNASRIVMLAVGGVGLFFAIAKIAEAGLAGLSLNLFNFLFLMLGMVLCFNQGPEYYCKLFRDHLMGTWGFILQFSFYAGIFGIIVGTGLGTLITNGFTSISTPSTWPVITYIYSAILNIFVPSGGSKFVIEAPYIIPTSLNLGTSLNATIQAYQMGDSTTNLIIPFFALPYLANFKVKFNDIIPYSLPAVVIVFVVNILYFAIVW</sequence>
<feature type="transmembrane region" description="Helical" evidence="1">
    <location>
        <begin position="22"/>
        <end position="48"/>
    </location>
</feature>
<evidence type="ECO:0000313" key="3">
    <source>
        <dbReference type="Proteomes" id="UP000192790"/>
    </source>
</evidence>
<proteinExistence type="predicted"/>
<dbReference type="STRING" id="1122930.SAMN02745168_2628"/>
<feature type="transmembrane region" description="Helical" evidence="1">
    <location>
        <begin position="215"/>
        <end position="233"/>
    </location>
</feature>
<keyword evidence="3" id="KW-1185">Reference proteome</keyword>
<feature type="transmembrane region" description="Helical" evidence="1">
    <location>
        <begin position="374"/>
        <end position="390"/>
    </location>
</feature>